<evidence type="ECO:0000313" key="11">
    <source>
        <dbReference type="EMBL" id="CUN71017.1"/>
    </source>
</evidence>
<evidence type="ECO:0000313" key="12">
    <source>
        <dbReference type="Proteomes" id="UP000095546"/>
    </source>
</evidence>
<keyword evidence="10" id="KW-0406">Ion transport</keyword>
<keyword evidence="10" id="KW-0479">Metal-binding</keyword>
<dbReference type="GO" id="GO:0005886">
    <property type="term" value="C:plasma membrane"/>
    <property type="evidence" value="ECO:0007669"/>
    <property type="project" value="UniProtKB-SubCell"/>
</dbReference>
<evidence type="ECO:0000256" key="2">
    <source>
        <dbReference type="ARBA" id="ARBA00022475"/>
    </source>
</evidence>
<feature type="binding site" evidence="10">
    <location>
        <position position="83"/>
    </location>
    <ligand>
        <name>Na(+)</name>
        <dbReference type="ChEBI" id="CHEBI:29101"/>
        <note>structural</note>
    </ligand>
</feature>
<evidence type="ECO:0000256" key="9">
    <source>
        <dbReference type="ARBA" id="ARBA00049940"/>
    </source>
</evidence>
<comment type="function">
    <text evidence="9 10">Fluoride-specific ion channel. Important for reducing fluoride concentration in the cell, thus reducing its toxicity.</text>
</comment>
<dbReference type="RefSeq" id="WP_055161367.1">
    <property type="nucleotide sequence ID" value="NZ_CABIWZ010000006.1"/>
</dbReference>
<dbReference type="GO" id="GO:0140114">
    <property type="term" value="P:cellular detoxification of fluoride"/>
    <property type="evidence" value="ECO:0007669"/>
    <property type="project" value="UniProtKB-UniRule"/>
</dbReference>
<evidence type="ECO:0000256" key="5">
    <source>
        <dbReference type="ARBA" id="ARBA00023136"/>
    </source>
</evidence>
<dbReference type="GO" id="GO:0046872">
    <property type="term" value="F:metal ion binding"/>
    <property type="evidence" value="ECO:0007669"/>
    <property type="project" value="UniProtKB-KW"/>
</dbReference>
<keyword evidence="6 10" id="KW-0407">Ion channel</keyword>
<evidence type="ECO:0000256" key="4">
    <source>
        <dbReference type="ARBA" id="ARBA00022989"/>
    </source>
</evidence>
<dbReference type="EMBL" id="CYYU01000006">
    <property type="protein sequence ID" value="CUN71017.1"/>
    <property type="molecule type" value="Genomic_DNA"/>
</dbReference>
<reference evidence="11 12" key="1">
    <citation type="submission" date="2015-09" db="EMBL/GenBank/DDBJ databases">
        <authorList>
            <consortium name="Pathogen Informatics"/>
        </authorList>
    </citation>
    <scope>NUCLEOTIDE SEQUENCE [LARGE SCALE GENOMIC DNA]</scope>
    <source>
        <strain evidence="11 12">2789STDY5608828</strain>
    </source>
</reference>
<comment type="similarity">
    <text evidence="7 10">Belongs to the fluoride channel Fluc/FEX (TC 1.A.43) family.</text>
</comment>
<name>A0A173Z585_9FIRM</name>
<dbReference type="NCBIfam" id="TIGR00494">
    <property type="entry name" value="crcB"/>
    <property type="match status" value="1"/>
</dbReference>
<evidence type="ECO:0000256" key="7">
    <source>
        <dbReference type="ARBA" id="ARBA00035120"/>
    </source>
</evidence>
<dbReference type="STRING" id="187979.ERS852385_01154"/>
<protein>
    <recommendedName>
        <fullName evidence="10">Fluoride-specific ion channel FluC</fullName>
    </recommendedName>
</protein>
<feature type="transmembrane region" description="Helical" evidence="10">
    <location>
        <begin position="70"/>
        <end position="90"/>
    </location>
</feature>
<dbReference type="HAMAP" id="MF_00454">
    <property type="entry name" value="FluC"/>
    <property type="match status" value="1"/>
</dbReference>
<organism evidence="11 12">
    <name type="scientific">Mitsuokella jalaludinii</name>
    <dbReference type="NCBI Taxonomy" id="187979"/>
    <lineage>
        <taxon>Bacteria</taxon>
        <taxon>Bacillati</taxon>
        <taxon>Bacillota</taxon>
        <taxon>Negativicutes</taxon>
        <taxon>Selenomonadales</taxon>
        <taxon>Selenomonadaceae</taxon>
        <taxon>Mitsuokella</taxon>
    </lineage>
</organism>
<feature type="transmembrane region" description="Helical" evidence="10">
    <location>
        <begin position="32"/>
        <end position="58"/>
    </location>
</feature>
<keyword evidence="4 10" id="KW-1133">Transmembrane helix</keyword>
<keyword evidence="5 10" id="KW-0472">Membrane</keyword>
<comment type="catalytic activity">
    <reaction evidence="8">
        <text>fluoride(in) = fluoride(out)</text>
        <dbReference type="Rhea" id="RHEA:76159"/>
        <dbReference type="ChEBI" id="CHEBI:17051"/>
    </reaction>
    <physiologicalReaction direction="left-to-right" evidence="8">
        <dbReference type="Rhea" id="RHEA:76160"/>
    </physiologicalReaction>
</comment>
<dbReference type="GO" id="GO:0062054">
    <property type="term" value="F:fluoride channel activity"/>
    <property type="evidence" value="ECO:0007669"/>
    <property type="project" value="UniProtKB-UniRule"/>
</dbReference>
<evidence type="ECO:0000256" key="6">
    <source>
        <dbReference type="ARBA" id="ARBA00023303"/>
    </source>
</evidence>
<dbReference type="Proteomes" id="UP000095546">
    <property type="component" value="Unassembled WGS sequence"/>
</dbReference>
<keyword evidence="12" id="KW-1185">Reference proteome</keyword>
<keyword evidence="2 10" id="KW-1003">Cell membrane</keyword>
<dbReference type="PANTHER" id="PTHR28259">
    <property type="entry name" value="FLUORIDE EXPORT PROTEIN 1-RELATED"/>
    <property type="match status" value="1"/>
</dbReference>
<evidence type="ECO:0000256" key="10">
    <source>
        <dbReference type="HAMAP-Rule" id="MF_00454"/>
    </source>
</evidence>
<dbReference type="Pfam" id="PF02537">
    <property type="entry name" value="CRCB"/>
    <property type="match status" value="1"/>
</dbReference>
<dbReference type="OrthoDB" id="9815830at2"/>
<evidence type="ECO:0000256" key="8">
    <source>
        <dbReference type="ARBA" id="ARBA00035585"/>
    </source>
</evidence>
<proteinExistence type="inferred from homology"/>
<dbReference type="PANTHER" id="PTHR28259:SF1">
    <property type="entry name" value="FLUORIDE EXPORT PROTEIN 1-RELATED"/>
    <property type="match status" value="1"/>
</dbReference>
<comment type="activity regulation">
    <text evidence="10">Na(+) is not transported, but it plays an essential structural role and its presence is essential for fluoride channel function.</text>
</comment>
<comment type="subcellular location">
    <subcellularLocation>
        <location evidence="1 10">Cell membrane</location>
        <topology evidence="1 10">Multi-pass membrane protein</topology>
    </subcellularLocation>
</comment>
<keyword evidence="10" id="KW-0915">Sodium</keyword>
<keyword evidence="3 10" id="KW-0812">Transmembrane</keyword>
<dbReference type="InterPro" id="IPR003691">
    <property type="entry name" value="FluC"/>
</dbReference>
<dbReference type="AlphaFoldDB" id="A0A173Z585"/>
<feature type="binding site" evidence="10">
    <location>
        <position position="80"/>
    </location>
    <ligand>
        <name>Na(+)</name>
        <dbReference type="ChEBI" id="CHEBI:29101"/>
        <note>structural</note>
    </ligand>
</feature>
<feature type="transmembrane region" description="Helical" evidence="10">
    <location>
        <begin position="102"/>
        <end position="126"/>
    </location>
</feature>
<sequence length="132" mass="13850">MQSLLLVFIGGGLGAACRYFSTTHIGALFGTYFPFGTLFVNTLGSLLMGFIMGSLVFLMEKTGFTLAEPARLLLTVGFLGGFTTFSSFSLETVTLIEGGSLFYAAMNIAANLGLCFLATFLGLSAARALSAL</sequence>
<dbReference type="eggNOG" id="COG0239">
    <property type="taxonomic scope" value="Bacteria"/>
</dbReference>
<keyword evidence="10" id="KW-0813">Transport</keyword>
<accession>A0A173Z585</accession>
<gene>
    <name evidence="10 11" type="primary">crcB</name>
    <name evidence="10" type="synonym">fluC</name>
    <name evidence="11" type="ORF">ERS852385_01154</name>
</gene>
<evidence type="ECO:0000256" key="3">
    <source>
        <dbReference type="ARBA" id="ARBA00022692"/>
    </source>
</evidence>
<evidence type="ECO:0000256" key="1">
    <source>
        <dbReference type="ARBA" id="ARBA00004651"/>
    </source>
</evidence>